<proteinExistence type="predicted"/>
<dbReference type="PANTHER" id="PTHR45929:SF3">
    <property type="entry name" value="JAK PATHWAY SIGNAL TRANSDUCTION ADAPTOR MOLECULE"/>
    <property type="match status" value="1"/>
</dbReference>
<dbReference type="SMART" id="SM00326">
    <property type="entry name" value="SH3"/>
    <property type="match status" value="1"/>
</dbReference>
<dbReference type="InterPro" id="IPR001452">
    <property type="entry name" value="SH3_domain"/>
</dbReference>
<evidence type="ECO:0000313" key="6">
    <source>
        <dbReference type="Proteomes" id="UP000724874"/>
    </source>
</evidence>
<protein>
    <recommendedName>
        <fullName evidence="4">SH3 domain-containing protein</fullName>
    </recommendedName>
</protein>
<dbReference type="SUPFAM" id="SSF50044">
    <property type="entry name" value="SH3-domain"/>
    <property type="match status" value="1"/>
</dbReference>
<accession>A0A9P5NXQ8</accession>
<dbReference type="GO" id="GO:0043328">
    <property type="term" value="P:protein transport to vacuole involved in ubiquitin-dependent protein catabolic process via the multivesicular body sorting pathway"/>
    <property type="evidence" value="ECO:0007669"/>
    <property type="project" value="TreeGrafter"/>
</dbReference>
<evidence type="ECO:0000256" key="2">
    <source>
        <dbReference type="PROSITE-ProRule" id="PRU00192"/>
    </source>
</evidence>
<comment type="caution">
    <text evidence="5">The sequence shown here is derived from an EMBL/GenBank/DDBJ whole genome shotgun (WGS) entry which is preliminary data.</text>
</comment>
<dbReference type="Pfam" id="PF07653">
    <property type="entry name" value="SH3_2"/>
    <property type="match status" value="1"/>
</dbReference>
<name>A0A9P5NXQ8_GYMJU</name>
<evidence type="ECO:0000256" key="3">
    <source>
        <dbReference type="SAM" id="MobiDB-lite"/>
    </source>
</evidence>
<dbReference type="AlphaFoldDB" id="A0A9P5NXQ8"/>
<feature type="domain" description="SH3" evidence="4">
    <location>
        <begin position="87"/>
        <end position="148"/>
    </location>
</feature>
<dbReference type="PRINTS" id="PR00452">
    <property type="entry name" value="SH3DOMAIN"/>
</dbReference>
<dbReference type="InterPro" id="IPR050670">
    <property type="entry name" value="STAM"/>
</dbReference>
<dbReference type="PROSITE" id="PS50002">
    <property type="entry name" value="SH3"/>
    <property type="match status" value="1"/>
</dbReference>
<evidence type="ECO:0000259" key="4">
    <source>
        <dbReference type="PROSITE" id="PS50002"/>
    </source>
</evidence>
<dbReference type="EMBL" id="JADNYJ010000015">
    <property type="protein sequence ID" value="KAF8907367.1"/>
    <property type="molecule type" value="Genomic_DNA"/>
</dbReference>
<dbReference type="InterPro" id="IPR036028">
    <property type="entry name" value="SH3-like_dom_sf"/>
</dbReference>
<organism evidence="5 6">
    <name type="scientific">Gymnopilus junonius</name>
    <name type="common">Spectacular rustgill mushroom</name>
    <name type="synonym">Gymnopilus spectabilis subsp. junonius</name>
    <dbReference type="NCBI Taxonomy" id="109634"/>
    <lineage>
        <taxon>Eukaryota</taxon>
        <taxon>Fungi</taxon>
        <taxon>Dikarya</taxon>
        <taxon>Basidiomycota</taxon>
        <taxon>Agaricomycotina</taxon>
        <taxon>Agaricomycetes</taxon>
        <taxon>Agaricomycetidae</taxon>
        <taxon>Agaricales</taxon>
        <taxon>Agaricineae</taxon>
        <taxon>Hymenogastraceae</taxon>
        <taxon>Gymnopilus</taxon>
    </lineage>
</organism>
<evidence type="ECO:0000256" key="1">
    <source>
        <dbReference type="ARBA" id="ARBA00022443"/>
    </source>
</evidence>
<feature type="region of interest" description="Disordered" evidence="3">
    <location>
        <begin position="152"/>
        <end position="235"/>
    </location>
</feature>
<gene>
    <name evidence="5" type="ORF">CPB84DRAFT_1769032</name>
</gene>
<dbReference type="OrthoDB" id="5983572at2759"/>
<keyword evidence="6" id="KW-1185">Reference proteome</keyword>
<reference evidence="5" key="1">
    <citation type="submission" date="2020-11" db="EMBL/GenBank/DDBJ databases">
        <authorList>
            <consortium name="DOE Joint Genome Institute"/>
            <person name="Ahrendt S."/>
            <person name="Riley R."/>
            <person name="Andreopoulos W."/>
            <person name="LaButti K."/>
            <person name="Pangilinan J."/>
            <person name="Ruiz-duenas F.J."/>
            <person name="Barrasa J.M."/>
            <person name="Sanchez-Garcia M."/>
            <person name="Camarero S."/>
            <person name="Miyauchi S."/>
            <person name="Serrano A."/>
            <person name="Linde D."/>
            <person name="Babiker R."/>
            <person name="Drula E."/>
            <person name="Ayuso-Fernandez I."/>
            <person name="Pacheco R."/>
            <person name="Padilla G."/>
            <person name="Ferreira P."/>
            <person name="Barriuso J."/>
            <person name="Kellner H."/>
            <person name="Castanera R."/>
            <person name="Alfaro M."/>
            <person name="Ramirez L."/>
            <person name="Pisabarro A.G."/>
            <person name="Kuo A."/>
            <person name="Tritt A."/>
            <person name="Lipzen A."/>
            <person name="He G."/>
            <person name="Yan M."/>
            <person name="Ng V."/>
            <person name="Cullen D."/>
            <person name="Martin F."/>
            <person name="Rosso M.-N."/>
            <person name="Henrissat B."/>
            <person name="Hibbett D."/>
            <person name="Martinez A.T."/>
            <person name="Grigoriev I.V."/>
        </authorList>
    </citation>
    <scope>NUCLEOTIDE SEQUENCE</scope>
    <source>
        <strain evidence="5">AH 44721</strain>
    </source>
</reference>
<sequence length="272" mass="29294">MERALPPTTMTSNEASDYLVSQTRDNISLLLLLGRISSGDARDILAKIPAVKSPLSRVDPTAGFDRPPSRTVVGNLARPSPIPNPNNYVFKAKAIWGYNEDRREPNDLTFAAGDVIEVIDDRDSSWWKGSIYGSEGLFPSTYVEKLLPAIPSTPKPIPNRNSSYYPEKIPLPNYQTAPYHPPSPYPYPQQQNTYFNPPGPPPPNAYPQYQPPAQGQPPPTVVAPADAQQQTGGKKHKIFGGSLGSTLAHSAAGGVGFGAGSAIASDLVNSIF</sequence>
<dbReference type="GO" id="GO:0033565">
    <property type="term" value="C:ESCRT-0 complex"/>
    <property type="evidence" value="ECO:0007669"/>
    <property type="project" value="TreeGrafter"/>
</dbReference>
<dbReference type="Gene3D" id="2.30.30.40">
    <property type="entry name" value="SH3 Domains"/>
    <property type="match status" value="1"/>
</dbReference>
<keyword evidence="1 2" id="KW-0728">SH3 domain</keyword>
<evidence type="ECO:0000313" key="5">
    <source>
        <dbReference type="EMBL" id="KAF8907367.1"/>
    </source>
</evidence>
<feature type="non-terminal residue" evidence="5">
    <location>
        <position position="272"/>
    </location>
</feature>
<dbReference type="Proteomes" id="UP000724874">
    <property type="component" value="Unassembled WGS sequence"/>
</dbReference>
<dbReference type="PANTHER" id="PTHR45929">
    <property type="entry name" value="JAK PATHWAY SIGNAL TRANSDUCTION ADAPTOR MOLECULE"/>
    <property type="match status" value="1"/>
</dbReference>